<dbReference type="SMART" id="SM01209">
    <property type="entry name" value="GARS_A"/>
    <property type="match status" value="1"/>
</dbReference>
<dbReference type="InterPro" id="IPR011761">
    <property type="entry name" value="ATP-grasp"/>
</dbReference>
<dbReference type="Proteomes" id="UP001235874">
    <property type="component" value="Chromosome"/>
</dbReference>
<dbReference type="RefSeq" id="WP_053651406.1">
    <property type="nucleotide sequence ID" value="NZ_CP130472.1"/>
</dbReference>
<dbReference type="InterPro" id="IPR052032">
    <property type="entry name" value="ATP-dep_AA_Ligase"/>
</dbReference>
<evidence type="ECO:0000256" key="2">
    <source>
        <dbReference type="ARBA" id="ARBA00022741"/>
    </source>
</evidence>
<dbReference type="AlphaFoldDB" id="A0AAJ6HZ09"/>
<evidence type="ECO:0000259" key="5">
    <source>
        <dbReference type="PROSITE" id="PS50975"/>
    </source>
</evidence>
<evidence type="ECO:0000256" key="3">
    <source>
        <dbReference type="ARBA" id="ARBA00022840"/>
    </source>
</evidence>
<dbReference type="PROSITE" id="PS50975">
    <property type="entry name" value="ATP_GRASP"/>
    <property type="match status" value="1"/>
</dbReference>
<gene>
    <name evidence="6" type="ORF">Q3V37_07905</name>
</gene>
<evidence type="ECO:0000313" key="7">
    <source>
        <dbReference type="Proteomes" id="UP001235874"/>
    </source>
</evidence>
<dbReference type="KEGG" id="mprn:Q3V37_07905"/>
<dbReference type="PANTHER" id="PTHR43585">
    <property type="entry name" value="FUMIPYRROLE BIOSYNTHESIS PROTEIN C"/>
    <property type="match status" value="1"/>
</dbReference>
<evidence type="ECO:0000256" key="1">
    <source>
        <dbReference type="ARBA" id="ARBA00022598"/>
    </source>
</evidence>
<proteinExistence type="predicted"/>
<dbReference type="Gene3D" id="3.30.470.20">
    <property type="entry name" value="ATP-grasp fold, B domain"/>
    <property type="match status" value="1"/>
</dbReference>
<dbReference type="GO" id="GO:0046872">
    <property type="term" value="F:metal ion binding"/>
    <property type="evidence" value="ECO:0007669"/>
    <property type="project" value="InterPro"/>
</dbReference>
<keyword evidence="3 4" id="KW-0067">ATP-binding</keyword>
<evidence type="ECO:0000256" key="4">
    <source>
        <dbReference type="PROSITE-ProRule" id="PRU00409"/>
    </source>
</evidence>
<dbReference type="Pfam" id="PF13535">
    <property type="entry name" value="ATP-grasp_4"/>
    <property type="match status" value="1"/>
</dbReference>
<accession>A0AAJ6HZ09</accession>
<evidence type="ECO:0000313" key="6">
    <source>
        <dbReference type="EMBL" id="WLS47153.1"/>
    </source>
</evidence>
<feature type="domain" description="ATP-grasp" evidence="5">
    <location>
        <begin position="116"/>
        <end position="312"/>
    </location>
</feature>
<dbReference type="GO" id="GO:0016874">
    <property type="term" value="F:ligase activity"/>
    <property type="evidence" value="ECO:0007669"/>
    <property type="project" value="UniProtKB-KW"/>
</dbReference>
<dbReference type="GO" id="GO:0005524">
    <property type="term" value="F:ATP binding"/>
    <property type="evidence" value="ECO:0007669"/>
    <property type="project" value="UniProtKB-UniRule"/>
</dbReference>
<dbReference type="SUPFAM" id="SSF56059">
    <property type="entry name" value="Glutathione synthetase ATP-binding domain-like"/>
    <property type="match status" value="1"/>
</dbReference>
<reference evidence="6 7" key="1">
    <citation type="submission" date="2023-07" db="EMBL/GenBank/DDBJ databases">
        <title>Micromonospora profundi TRM 95458 converts glycerol to a new osmotic compound.</title>
        <authorList>
            <person name="Lu D."/>
        </authorList>
    </citation>
    <scope>NUCLEOTIDE SEQUENCE [LARGE SCALE GENOMIC DNA]</scope>
    <source>
        <strain evidence="6 7">TRM95458</strain>
    </source>
</reference>
<dbReference type="PANTHER" id="PTHR43585:SF2">
    <property type="entry name" value="ATP-GRASP ENZYME FSQD"/>
    <property type="match status" value="1"/>
</dbReference>
<dbReference type="Pfam" id="PF18603">
    <property type="entry name" value="LAL_C2"/>
    <property type="match status" value="1"/>
</dbReference>
<dbReference type="EMBL" id="CP130472">
    <property type="protein sequence ID" value="WLS47153.1"/>
    <property type="molecule type" value="Genomic_DNA"/>
</dbReference>
<name>A0AAJ6HZ09_9ACTN</name>
<keyword evidence="2 4" id="KW-0547">Nucleotide-binding</keyword>
<protein>
    <submittedName>
        <fullName evidence="6">ATP-grasp domain-containing protein</fullName>
    </submittedName>
</protein>
<dbReference type="InterPro" id="IPR040570">
    <property type="entry name" value="LAL_C2"/>
</dbReference>
<sequence length="425" mass="45313">MSGTEHVLIVGGGREIPQLLRRHGAGSRTSVLCQLPLLPKLRDVDEHERVIGLRADASDEEWIVAAQQVHGASPVTRIASFGERDQIRLAVVGSALGLSTHTAETVAAVHDKHLMRRVLADAGVEKVVAVRLDNEAAVVEWVRANPGTWVLKPVDGTASAGVALVRSHREAAAAYQRCVATEHTGRRHSPEVLLEEYLTGPQVSVESLSEDGEHVVVAYTGKYSDPATFVELGHVVPAVIDDAARAGLAAHTSEVLDALGVRDGTCHTEFVLTPDGPRTIETHLRVAGDEIPYLVHDATGVDLIGCVVRQTFGERVLPEVRRTLAATPVRPQAIWFGTAPCAGEVDRWEGLDEARAAGPSVTLTVEAHPGDRVVPLGDSHSRVVWARAEGGTADEALRRAYTAVAACRLVVTVPTVPDGGFQTAL</sequence>
<keyword evidence="7" id="KW-1185">Reference proteome</keyword>
<organism evidence="6 7">
    <name type="scientific">Micromonospora profundi</name>
    <dbReference type="NCBI Taxonomy" id="1420889"/>
    <lineage>
        <taxon>Bacteria</taxon>
        <taxon>Bacillati</taxon>
        <taxon>Actinomycetota</taxon>
        <taxon>Actinomycetes</taxon>
        <taxon>Micromonosporales</taxon>
        <taxon>Micromonosporaceae</taxon>
        <taxon>Micromonospora</taxon>
    </lineage>
</organism>
<keyword evidence="1" id="KW-0436">Ligase</keyword>